<evidence type="ECO:0000256" key="1">
    <source>
        <dbReference type="SAM" id="MobiDB-lite"/>
    </source>
</evidence>
<evidence type="ECO:0000313" key="3">
    <source>
        <dbReference type="Proteomes" id="UP000316726"/>
    </source>
</evidence>
<feature type="region of interest" description="Disordered" evidence="1">
    <location>
        <begin position="140"/>
        <end position="252"/>
    </location>
</feature>
<feature type="compositionally biased region" description="Acidic residues" evidence="1">
    <location>
        <begin position="208"/>
        <end position="246"/>
    </location>
</feature>
<evidence type="ECO:0000313" key="2">
    <source>
        <dbReference type="EMBL" id="QDZ25457.1"/>
    </source>
</evidence>
<protein>
    <recommendedName>
        <fullName evidence="4">DNA-directed RNA polymerase III subunit</fullName>
    </recommendedName>
</protein>
<feature type="region of interest" description="Disordered" evidence="1">
    <location>
        <begin position="1"/>
        <end position="47"/>
    </location>
</feature>
<gene>
    <name evidence="2" type="ORF">A3770_17p79750</name>
</gene>
<dbReference type="EMBL" id="CP031050">
    <property type="protein sequence ID" value="QDZ25457.1"/>
    <property type="molecule type" value="Genomic_DNA"/>
</dbReference>
<keyword evidence="3" id="KW-1185">Reference proteome</keyword>
<feature type="compositionally biased region" description="Basic and acidic residues" evidence="1">
    <location>
        <begin position="163"/>
        <end position="190"/>
    </location>
</feature>
<dbReference type="Proteomes" id="UP000316726">
    <property type="component" value="Chromosome 17"/>
</dbReference>
<reference evidence="2 3" key="1">
    <citation type="submission" date="2018-07" db="EMBL/GenBank/DDBJ databases">
        <title>The complete nuclear genome of the prasinophyte Chloropicon primus (CCMP1205).</title>
        <authorList>
            <person name="Pombert J.-F."/>
            <person name="Otis C."/>
            <person name="Turmel M."/>
            <person name="Lemieux C."/>
        </authorList>
    </citation>
    <scope>NUCLEOTIDE SEQUENCE [LARGE SCALE GENOMIC DNA]</scope>
    <source>
        <strain evidence="2 3">CCMP1205</strain>
    </source>
</reference>
<sequence>MSEGDFVNGASDSGRDAQETASQEDMEEERWRPYADLPPPPPQTLRNRKLYLRDTALKQKWSKSPYYLSWEDVKDPDRLAVKKAEFMKITTVNEEHYPKELFTGSSKAKTREISRVSAESRKVGSSTSLFDTFNAKLAKAEEEEERFEMNRGVVKAEDDADHETEREPGLVRVKEEADAGGDRTLRKRESSVSGLGAGPSSPDKFGRDEEEELVQDAEEEDYSDDEYADLYGDGSEDDGYGDDGDDGEKNYY</sequence>
<accession>A0A5B8MY03</accession>
<proteinExistence type="predicted"/>
<name>A0A5B8MY03_9CHLO</name>
<dbReference type="AlphaFoldDB" id="A0A5B8MY03"/>
<evidence type="ECO:0008006" key="4">
    <source>
        <dbReference type="Google" id="ProtNLM"/>
    </source>
</evidence>
<organism evidence="2 3">
    <name type="scientific">Chloropicon primus</name>
    <dbReference type="NCBI Taxonomy" id="1764295"/>
    <lineage>
        <taxon>Eukaryota</taxon>
        <taxon>Viridiplantae</taxon>
        <taxon>Chlorophyta</taxon>
        <taxon>Chloropicophyceae</taxon>
        <taxon>Chloropicales</taxon>
        <taxon>Chloropicaceae</taxon>
        <taxon>Chloropicon</taxon>
    </lineage>
</organism>